<reference evidence="1 2" key="1">
    <citation type="journal article" date="2014" name="Agronomy (Basel)">
        <title>A Draft Genome Sequence for Ensete ventricosum, the Drought-Tolerant Tree Against Hunger.</title>
        <authorList>
            <person name="Harrison J."/>
            <person name="Moore K.A."/>
            <person name="Paszkiewicz K."/>
            <person name="Jones T."/>
            <person name="Grant M."/>
            <person name="Ambacheew D."/>
            <person name="Muzemil S."/>
            <person name="Studholme D.J."/>
        </authorList>
    </citation>
    <scope>NUCLEOTIDE SEQUENCE [LARGE SCALE GENOMIC DNA]</scope>
</reference>
<name>A0A426YEX3_ENSVE</name>
<evidence type="ECO:0000313" key="2">
    <source>
        <dbReference type="Proteomes" id="UP000287651"/>
    </source>
</evidence>
<dbReference type="Proteomes" id="UP000287651">
    <property type="component" value="Unassembled WGS sequence"/>
</dbReference>
<dbReference type="EMBL" id="AMZH03012855">
    <property type="protein sequence ID" value="RRT50278.1"/>
    <property type="molecule type" value="Genomic_DNA"/>
</dbReference>
<evidence type="ECO:0000313" key="1">
    <source>
        <dbReference type="EMBL" id="RRT50278.1"/>
    </source>
</evidence>
<sequence>MACACFVGPLPASKLEKLPDSLSPSQHPTGVWVLHQCCSCHLGVIAHYVVCRRLDALAFAESNGEEEANARNTEIGWYKKSSEDFTFKAIHDKNGTCNPNGIRSSSPMTGRLRCARLWVSQKINRVHKTLPTTWFRRTLSLSYSAALPSELITLNWSSKTLE</sequence>
<gene>
    <name evidence="1" type="ORF">B296_00027529</name>
</gene>
<organism evidence="1 2">
    <name type="scientific">Ensete ventricosum</name>
    <name type="common">Abyssinian banana</name>
    <name type="synonym">Musa ensete</name>
    <dbReference type="NCBI Taxonomy" id="4639"/>
    <lineage>
        <taxon>Eukaryota</taxon>
        <taxon>Viridiplantae</taxon>
        <taxon>Streptophyta</taxon>
        <taxon>Embryophyta</taxon>
        <taxon>Tracheophyta</taxon>
        <taxon>Spermatophyta</taxon>
        <taxon>Magnoliopsida</taxon>
        <taxon>Liliopsida</taxon>
        <taxon>Zingiberales</taxon>
        <taxon>Musaceae</taxon>
        <taxon>Ensete</taxon>
    </lineage>
</organism>
<accession>A0A426YEX3</accession>
<comment type="caution">
    <text evidence="1">The sequence shown here is derived from an EMBL/GenBank/DDBJ whole genome shotgun (WGS) entry which is preliminary data.</text>
</comment>
<dbReference type="AlphaFoldDB" id="A0A426YEX3"/>
<proteinExistence type="predicted"/>
<protein>
    <submittedName>
        <fullName evidence="1">Uncharacterized protein</fullName>
    </submittedName>
</protein>